<reference evidence="4 6" key="3">
    <citation type="submission" date="2018-07" db="EMBL/GenBank/DDBJ databases">
        <title>Mechanisms of high-level aminoglycoside resistance among Gram-negative pathogens in Brazil.</title>
        <authorList>
            <person name="Ballaben A.S."/>
            <person name="Darini A.L.C."/>
            <person name="Doi Y."/>
        </authorList>
    </citation>
    <scope>NUCLEOTIDE SEQUENCE [LARGE SCALE GENOMIC DNA]</scope>
    <source>
        <strain evidence="4 6">B2-305</strain>
    </source>
</reference>
<evidence type="ECO:0000313" key="3">
    <source>
        <dbReference type="EMBL" id="OTI65181.1"/>
    </source>
</evidence>
<dbReference type="InterPro" id="IPR000182">
    <property type="entry name" value="GNAT_dom"/>
</dbReference>
<accession>A0A0P0A7B1</accession>
<protein>
    <submittedName>
        <fullName evidence="3">GNAT family acetyltransferase</fullName>
    </submittedName>
</protein>
<evidence type="ECO:0000313" key="5">
    <source>
        <dbReference type="Proteomes" id="UP000194857"/>
    </source>
</evidence>
<name>A0A0P0A7B1_PSEAI</name>
<dbReference type="EMBL" id="NFFZ01000002">
    <property type="protein sequence ID" value="OTI65181.1"/>
    <property type="molecule type" value="Genomic_DNA"/>
</dbReference>
<dbReference type="Proteomes" id="UP000253594">
    <property type="component" value="Unassembled WGS sequence"/>
</dbReference>
<sequence>MTSDVQVLVRRGPDIAEWFDTVAHLRAKVFRSFPYLYEGDIEYEKHYLSMYARSADSLLVLVLADDVVVGASTGLPLGDTEPAFQVPFADRGIPMEAVFYCGESVLLPAFRGLGLGHRFFDEREAHARSLGGMQWTSFASVDRADDDPRRPSNYRSNDAFWTRRGYVRQSDMKVTLPWKEVGEPTETEQTLTMWLHSLENAK</sequence>
<dbReference type="GO" id="GO:0016747">
    <property type="term" value="F:acyltransferase activity, transferring groups other than amino-acyl groups"/>
    <property type="evidence" value="ECO:0007669"/>
    <property type="project" value="InterPro"/>
</dbReference>
<evidence type="ECO:0000259" key="1">
    <source>
        <dbReference type="PROSITE" id="PS51186"/>
    </source>
</evidence>
<dbReference type="AlphaFoldDB" id="A0A0P0A7B1"/>
<proteinExistence type="predicted"/>
<dbReference type="Gene3D" id="3.40.630.30">
    <property type="match status" value="1"/>
</dbReference>
<organism evidence="2">
    <name type="scientific">Pseudomonas aeruginosa</name>
    <dbReference type="NCBI Taxonomy" id="287"/>
    <lineage>
        <taxon>Bacteria</taxon>
        <taxon>Pseudomonadati</taxon>
        <taxon>Pseudomonadota</taxon>
        <taxon>Gammaproteobacteria</taxon>
        <taxon>Pseudomonadales</taxon>
        <taxon>Pseudomonadaceae</taxon>
        <taxon>Pseudomonas</taxon>
    </lineage>
</organism>
<dbReference type="RefSeq" id="WP_009459619.1">
    <property type="nucleotide sequence ID" value="NZ_CAADKA010000302.1"/>
</dbReference>
<reference evidence="2" key="1">
    <citation type="submission" date="2015-08" db="EMBL/GenBank/DDBJ databases">
        <title>Pseudomonas aeruginosa strain CCBH4851 chromosome region.</title>
        <authorList>
            <person name="Silveira M.C."/>
            <person name="Carvalho-Assef A.P.D."/>
            <person name="Albano R.M."/>
        </authorList>
    </citation>
    <scope>NUCLEOTIDE SEQUENCE</scope>
    <source>
        <strain evidence="2">CCBH4851</strain>
    </source>
</reference>
<dbReference type="PROSITE" id="PS51186">
    <property type="entry name" value="GNAT"/>
    <property type="match status" value="1"/>
</dbReference>
<dbReference type="PATRIC" id="fig|287.2965.peg.2611"/>
<gene>
    <name evidence="3" type="ORF">CAZ10_05295</name>
    <name evidence="2" type="ORF">CCBH4851_00370</name>
    <name evidence="4" type="ORF">DT376_14320</name>
</gene>
<dbReference type="EMBL" id="QORE01000428">
    <property type="protein sequence ID" value="RCI74194.1"/>
    <property type="molecule type" value="Genomic_DNA"/>
</dbReference>
<evidence type="ECO:0000313" key="2">
    <source>
        <dbReference type="EMBL" id="ALI59073.1"/>
    </source>
</evidence>
<feature type="domain" description="N-acetyltransferase" evidence="1">
    <location>
        <begin position="7"/>
        <end position="192"/>
    </location>
</feature>
<reference evidence="3 5" key="2">
    <citation type="submission" date="2017-05" db="EMBL/GenBank/DDBJ databases">
        <authorList>
            <person name="Song R."/>
            <person name="Chenine A.L."/>
            <person name="Ruprecht R.M."/>
        </authorList>
    </citation>
    <scope>NUCLEOTIDE SEQUENCE [LARGE SCALE GENOMIC DNA]</scope>
    <source>
        <strain evidence="3 5">S567_C10_BS</strain>
    </source>
</reference>
<keyword evidence="3" id="KW-0808">Transferase</keyword>
<dbReference type="SUPFAM" id="SSF55729">
    <property type="entry name" value="Acyl-CoA N-acyltransferases (Nat)"/>
    <property type="match status" value="1"/>
</dbReference>
<dbReference type="Proteomes" id="UP000194857">
    <property type="component" value="Unassembled WGS sequence"/>
</dbReference>
<dbReference type="InterPro" id="IPR016181">
    <property type="entry name" value="Acyl_CoA_acyltransferase"/>
</dbReference>
<evidence type="ECO:0000313" key="6">
    <source>
        <dbReference type="Proteomes" id="UP000253594"/>
    </source>
</evidence>
<evidence type="ECO:0000313" key="4">
    <source>
        <dbReference type="EMBL" id="RCI74194.1"/>
    </source>
</evidence>
<dbReference type="EMBL" id="KT454971">
    <property type="protein sequence ID" value="ALI59073.1"/>
    <property type="molecule type" value="Genomic_DNA"/>
</dbReference>